<protein>
    <submittedName>
        <fullName evidence="1">Uncharacterized protein</fullName>
    </submittedName>
</protein>
<dbReference type="EMBL" id="AAUW01000031">
    <property type="protein sequence ID" value="EAV40436.1"/>
    <property type="molecule type" value="Genomic_DNA"/>
</dbReference>
<reference evidence="1 2" key="1">
    <citation type="submission" date="2006-05" db="EMBL/GenBank/DDBJ databases">
        <authorList>
            <person name="King G."/>
            <person name="Ferriera S."/>
            <person name="Johnson J."/>
            <person name="Kravitz S."/>
            <person name="Beeson K."/>
            <person name="Sutton G."/>
            <person name="Rogers Y.-H."/>
            <person name="Friedman R."/>
            <person name="Frazier M."/>
            <person name="Venter J.C."/>
        </authorList>
    </citation>
    <scope>NUCLEOTIDE SEQUENCE [LARGE SCALE GENOMIC DNA]</scope>
    <source>
        <strain evidence="2">ATCC 25650 / DSM 13394 / JCM 20685 / NBRC 16684 / NCIMB 2208 / IAM 12614 / B1</strain>
    </source>
</reference>
<name>A0P3I8_ROSAI</name>
<dbReference type="Proteomes" id="UP000004848">
    <property type="component" value="Unassembled WGS sequence"/>
</dbReference>
<gene>
    <name evidence="1" type="ORF">SIAM614_21440</name>
</gene>
<evidence type="ECO:0000313" key="1">
    <source>
        <dbReference type="EMBL" id="EAV40436.1"/>
    </source>
</evidence>
<sequence>MLSRQLNEWKDAKGVLTLSAQTTAKVEKVLDDCVSIAWHLENSRVQRPVVIDLSDPKIALFPIARRPIPAEAPETAAPIPRSCFDDDGAA</sequence>
<dbReference type="AlphaFoldDB" id="A0P3I8"/>
<organism evidence="1 2">
    <name type="scientific">Roseibium aggregatum (strain ATCC 25650 / DSM 13394 / JCM 20685 / NBRC 16684 / NCIMB 2208 / IAM 12614 / B1)</name>
    <name type="common">Stappia aggregata</name>
    <dbReference type="NCBI Taxonomy" id="384765"/>
    <lineage>
        <taxon>Bacteria</taxon>
        <taxon>Pseudomonadati</taxon>
        <taxon>Pseudomonadota</taxon>
        <taxon>Alphaproteobacteria</taxon>
        <taxon>Hyphomicrobiales</taxon>
        <taxon>Stappiaceae</taxon>
        <taxon>Roseibium</taxon>
    </lineage>
</organism>
<proteinExistence type="predicted"/>
<comment type="caution">
    <text evidence="1">The sequence shown here is derived from an EMBL/GenBank/DDBJ whole genome shotgun (WGS) entry which is preliminary data.</text>
</comment>
<accession>A0P3I8</accession>
<evidence type="ECO:0000313" key="2">
    <source>
        <dbReference type="Proteomes" id="UP000004848"/>
    </source>
</evidence>